<evidence type="ECO:0000256" key="1">
    <source>
        <dbReference type="ARBA" id="ARBA00022741"/>
    </source>
</evidence>
<comment type="function">
    <text evidence="5">Zinc chaperone that directly transfers zinc cofactor to target proteins, thereby activating them. Zinc is transferred from the CXCC motif in the GTPase domain to the zinc binding site in target proteins in a process requiring GTP hydrolysis.</text>
</comment>
<dbReference type="GO" id="GO:0000166">
    <property type="term" value="F:nucleotide binding"/>
    <property type="evidence" value="ECO:0007669"/>
    <property type="project" value="UniProtKB-KW"/>
</dbReference>
<accession>A0AAV4ZI91</accession>
<evidence type="ECO:0000313" key="8">
    <source>
        <dbReference type="EMBL" id="GJD88102.1"/>
    </source>
</evidence>
<dbReference type="Gene3D" id="3.30.1220.10">
    <property type="entry name" value="CobW-like, C-terminal domain"/>
    <property type="match status" value="1"/>
</dbReference>
<dbReference type="GO" id="GO:0016787">
    <property type="term" value="F:hydrolase activity"/>
    <property type="evidence" value="ECO:0007669"/>
    <property type="project" value="UniProtKB-KW"/>
</dbReference>
<dbReference type="InterPro" id="IPR036627">
    <property type="entry name" value="CobW-likC_sf"/>
</dbReference>
<feature type="domain" description="CobW C-terminal" evidence="7">
    <location>
        <begin position="244"/>
        <end position="339"/>
    </location>
</feature>
<dbReference type="GO" id="GO:0005737">
    <property type="term" value="C:cytoplasm"/>
    <property type="evidence" value="ECO:0007669"/>
    <property type="project" value="TreeGrafter"/>
</dbReference>
<evidence type="ECO:0000256" key="3">
    <source>
        <dbReference type="ARBA" id="ARBA00023186"/>
    </source>
</evidence>
<name>A0AAV4ZI91_9HYPH</name>
<comment type="catalytic activity">
    <reaction evidence="6">
        <text>GTP + H2O = GDP + phosphate + H(+)</text>
        <dbReference type="Rhea" id="RHEA:19669"/>
        <dbReference type="ChEBI" id="CHEBI:15377"/>
        <dbReference type="ChEBI" id="CHEBI:15378"/>
        <dbReference type="ChEBI" id="CHEBI:37565"/>
        <dbReference type="ChEBI" id="CHEBI:43474"/>
        <dbReference type="ChEBI" id="CHEBI:58189"/>
    </reaction>
    <physiologicalReaction direction="left-to-right" evidence="6">
        <dbReference type="Rhea" id="RHEA:19670"/>
    </physiologicalReaction>
</comment>
<dbReference type="RefSeq" id="WP_238229914.1">
    <property type="nucleotide sequence ID" value="NZ_BPQO01000005.1"/>
</dbReference>
<sequence length="362" mass="38534">MSATTQPSPPVRPEPIPLTVLTGFLGAGKTTLLNRLLGDPALADTVVIVNEFGEIGLDHLLIERVDEDMVLLGAGCLCCTVRGDLIATLEDLLRKRDNGRIAPFRRVVIETTGLADPAPILHALIYHPYLVLRYRLQAVVTVVDAVNGAATLDAHPEALRQAAVADRIVLTKADLAGNTAPLRARLAALNPAAPIAPPDAPAETLLGGLFGLDGKAADVRAWLGAVETHEHTHAHDPNRHDAAIRAFSLTSDVPVPRAAFEMFLDLLRSSHGPNLLRLKGLVALADAPDRPVVVHGVQHVVHAPVTLPAWPDADRTSRLVLIVRDLDPSFVTRLWDAFLGRPRPDAPDAAALTANPLAIPGG</sequence>
<dbReference type="InterPro" id="IPR051316">
    <property type="entry name" value="Zinc-reg_GTPase_activator"/>
</dbReference>
<reference evidence="8" key="1">
    <citation type="journal article" date="2016" name="Front. Microbiol.">
        <title>Genome Sequence of the Piezophilic, Mesophilic Sulfate-Reducing Bacterium Desulfovibrio indicus J2T.</title>
        <authorList>
            <person name="Cao J."/>
            <person name="Maignien L."/>
            <person name="Shao Z."/>
            <person name="Alain K."/>
            <person name="Jebbar M."/>
        </authorList>
    </citation>
    <scope>NUCLEOTIDE SEQUENCE</scope>
    <source>
        <strain evidence="8">DSM 16372</strain>
    </source>
</reference>
<evidence type="ECO:0000256" key="2">
    <source>
        <dbReference type="ARBA" id="ARBA00022801"/>
    </source>
</evidence>
<dbReference type="SMART" id="SM00833">
    <property type="entry name" value="CobW_C"/>
    <property type="match status" value="1"/>
</dbReference>
<evidence type="ECO:0000313" key="9">
    <source>
        <dbReference type="Proteomes" id="UP001055247"/>
    </source>
</evidence>
<dbReference type="Proteomes" id="UP001055247">
    <property type="component" value="Unassembled WGS sequence"/>
</dbReference>
<keyword evidence="1" id="KW-0547">Nucleotide-binding</keyword>
<keyword evidence="2" id="KW-0378">Hydrolase</keyword>
<dbReference type="SUPFAM" id="SSF52540">
    <property type="entry name" value="P-loop containing nucleoside triphosphate hydrolases"/>
    <property type="match status" value="1"/>
</dbReference>
<dbReference type="Gene3D" id="3.40.50.300">
    <property type="entry name" value="P-loop containing nucleotide triphosphate hydrolases"/>
    <property type="match status" value="1"/>
</dbReference>
<evidence type="ECO:0000256" key="4">
    <source>
        <dbReference type="ARBA" id="ARBA00034320"/>
    </source>
</evidence>
<dbReference type="InterPro" id="IPR003495">
    <property type="entry name" value="CobW/HypB/UreG_nucleotide-bd"/>
</dbReference>
<reference evidence="8" key="2">
    <citation type="submission" date="2021-08" db="EMBL/GenBank/DDBJ databases">
        <authorList>
            <person name="Tani A."/>
            <person name="Ola A."/>
            <person name="Ogura Y."/>
            <person name="Katsura K."/>
            <person name="Hayashi T."/>
        </authorList>
    </citation>
    <scope>NUCLEOTIDE SEQUENCE</scope>
    <source>
        <strain evidence="8">DSM 16372</strain>
    </source>
</reference>
<organism evidence="8 9">
    <name type="scientific">Methylobacterium hispanicum</name>
    <dbReference type="NCBI Taxonomy" id="270350"/>
    <lineage>
        <taxon>Bacteria</taxon>
        <taxon>Pseudomonadati</taxon>
        <taxon>Pseudomonadota</taxon>
        <taxon>Alphaproteobacteria</taxon>
        <taxon>Hyphomicrobiales</taxon>
        <taxon>Methylobacteriaceae</taxon>
        <taxon>Methylobacterium</taxon>
    </lineage>
</organism>
<comment type="similarity">
    <text evidence="4">Belongs to the SIMIBI class G3E GTPase family. ZNG1 subfamily.</text>
</comment>
<proteinExistence type="inferred from homology"/>
<gene>
    <name evidence="8" type="primary">yjiA_2</name>
    <name evidence="8" type="ORF">BHAOGJBA_1614</name>
</gene>
<evidence type="ECO:0000256" key="6">
    <source>
        <dbReference type="ARBA" id="ARBA00049117"/>
    </source>
</evidence>
<dbReference type="AlphaFoldDB" id="A0AAV4ZI91"/>
<comment type="caution">
    <text evidence="8">The sequence shown here is derived from an EMBL/GenBank/DDBJ whole genome shotgun (WGS) entry which is preliminary data.</text>
</comment>
<dbReference type="Pfam" id="PF07683">
    <property type="entry name" value="CobW_C"/>
    <property type="match status" value="1"/>
</dbReference>
<dbReference type="InterPro" id="IPR011629">
    <property type="entry name" value="CobW-like_C"/>
</dbReference>
<dbReference type="InterPro" id="IPR027417">
    <property type="entry name" value="P-loop_NTPase"/>
</dbReference>
<evidence type="ECO:0000259" key="7">
    <source>
        <dbReference type="SMART" id="SM00833"/>
    </source>
</evidence>
<evidence type="ECO:0000256" key="5">
    <source>
        <dbReference type="ARBA" id="ARBA00045658"/>
    </source>
</evidence>
<dbReference type="PANTHER" id="PTHR13748:SF62">
    <property type="entry name" value="COBW DOMAIN-CONTAINING PROTEIN"/>
    <property type="match status" value="1"/>
</dbReference>
<dbReference type="SUPFAM" id="SSF90002">
    <property type="entry name" value="Hypothetical protein YjiA, C-terminal domain"/>
    <property type="match status" value="1"/>
</dbReference>
<protein>
    <submittedName>
        <fullName evidence="8">P-loop guanosine triphosphatase YjiA</fullName>
    </submittedName>
</protein>
<dbReference type="CDD" id="cd03112">
    <property type="entry name" value="CobW-like"/>
    <property type="match status" value="1"/>
</dbReference>
<dbReference type="PANTHER" id="PTHR13748">
    <property type="entry name" value="COBW-RELATED"/>
    <property type="match status" value="1"/>
</dbReference>
<dbReference type="EMBL" id="BPQO01000005">
    <property type="protein sequence ID" value="GJD88102.1"/>
    <property type="molecule type" value="Genomic_DNA"/>
</dbReference>
<keyword evidence="9" id="KW-1185">Reference proteome</keyword>
<dbReference type="Pfam" id="PF02492">
    <property type="entry name" value="cobW"/>
    <property type="match status" value="1"/>
</dbReference>
<keyword evidence="3" id="KW-0143">Chaperone</keyword>